<dbReference type="PANTHER" id="PTHR47219">
    <property type="entry name" value="RAB GTPASE-ACTIVATING PROTEIN 1-LIKE"/>
    <property type="match status" value="1"/>
</dbReference>
<evidence type="ECO:0000259" key="2">
    <source>
        <dbReference type="PROSITE" id="PS50086"/>
    </source>
</evidence>
<keyword evidence="4" id="KW-1185">Reference proteome</keyword>
<feature type="compositionally biased region" description="Low complexity" evidence="1">
    <location>
        <begin position="175"/>
        <end position="184"/>
    </location>
</feature>
<feature type="domain" description="Rab-GAP TBC" evidence="2">
    <location>
        <begin position="503"/>
        <end position="709"/>
    </location>
</feature>
<dbReference type="EMBL" id="CM003099">
    <property type="protein sequence ID" value="KUI65832.1"/>
    <property type="molecule type" value="Genomic_DNA"/>
</dbReference>
<dbReference type="InterPro" id="IPR035969">
    <property type="entry name" value="Rab-GAP_TBC_sf"/>
</dbReference>
<reference evidence="3" key="1">
    <citation type="submission" date="2014-12" db="EMBL/GenBank/DDBJ databases">
        <title>Genome Sequence of Valsa Canker Pathogens Uncovers a Specific Adaption of Colonization on Woody Bark.</title>
        <authorList>
            <person name="Yin Z."/>
            <person name="Liu H."/>
            <person name="Gao X."/>
            <person name="Li Z."/>
            <person name="Song N."/>
            <person name="Ke X."/>
            <person name="Dai Q."/>
            <person name="Wu Y."/>
            <person name="Sun Y."/>
            <person name="Xu J.-R."/>
            <person name="Kang Z.K."/>
            <person name="Wang L."/>
            <person name="Huang L."/>
        </authorList>
    </citation>
    <scope>NUCLEOTIDE SEQUENCE [LARGE SCALE GENOMIC DNA]</scope>
    <source>
        <strain evidence="3">03-8</strain>
    </source>
</reference>
<feature type="region of interest" description="Disordered" evidence="1">
    <location>
        <begin position="449"/>
        <end position="470"/>
    </location>
</feature>
<feature type="compositionally biased region" description="Polar residues" evidence="1">
    <location>
        <begin position="107"/>
        <end position="120"/>
    </location>
</feature>
<organism evidence="3 4">
    <name type="scientific">Cytospora mali</name>
    <name type="common">Apple Valsa canker fungus</name>
    <name type="synonym">Valsa mali</name>
    <dbReference type="NCBI Taxonomy" id="578113"/>
    <lineage>
        <taxon>Eukaryota</taxon>
        <taxon>Fungi</taxon>
        <taxon>Dikarya</taxon>
        <taxon>Ascomycota</taxon>
        <taxon>Pezizomycotina</taxon>
        <taxon>Sordariomycetes</taxon>
        <taxon>Sordariomycetidae</taxon>
        <taxon>Diaporthales</taxon>
        <taxon>Cytosporaceae</taxon>
        <taxon>Cytospora</taxon>
    </lineage>
</organism>
<name>A0A194VPC0_CYTMA</name>
<feature type="region of interest" description="Disordered" evidence="1">
    <location>
        <begin position="27"/>
        <end position="79"/>
    </location>
</feature>
<dbReference type="InterPro" id="IPR050302">
    <property type="entry name" value="Rab_GAP_TBC_domain"/>
</dbReference>
<dbReference type="SMR" id="A0A194VPC0"/>
<dbReference type="GO" id="GO:0031267">
    <property type="term" value="F:small GTPase binding"/>
    <property type="evidence" value="ECO:0007669"/>
    <property type="project" value="TreeGrafter"/>
</dbReference>
<dbReference type="OrthoDB" id="289721at2759"/>
<accession>A0A194VPC0</accession>
<dbReference type="InterPro" id="IPR000195">
    <property type="entry name" value="Rab-GAP-TBC_dom"/>
</dbReference>
<dbReference type="AlphaFoldDB" id="A0A194VPC0"/>
<dbReference type="SMART" id="SM00164">
    <property type="entry name" value="TBC"/>
    <property type="match status" value="1"/>
</dbReference>
<proteinExistence type="predicted"/>
<sequence>MTDCQIYHVGANNDNMMLYERSVQEPVILPGSDSPPGLTNSKSSKSSSFHSDVSDRETILTDPSNFEDIGLEDDASHMDRDLKQAIRDPSPYDTSYASDLRAKNQTTQLKAHLQSSLSKPRTTQITQREITTAKRQPSANTLQPSSLRSNVRSTNTGSLLSESYVNHPPLRKGPNSRPSVPSSGRRPRTPSPNLRQLPPNLSANPRDPGMTLQLRRTRSWQSTRERRSEADLERECDEDDGDDIPDGFVLDNVPLSPRPPSERPKSQPPSKSNSPERSPKPKVRSVGNGTPAGGGESGSIGALRSPPFKSETALSGLRSPMSDSGLPSPLRTRVHSWNAALHGLNKDAKELTEKLEEHAEELEVKAQRSSTGSMPKARRASTTQVARPKHKSALAELPPLRRSNIMIDPLPISKEKEAVLSRTRPSWLPPKDPAEERRHLREYQKMMQRSIENERRREEQKKAMSQNKDTAADSLMHIWEKEIIPRWNDSIRERRTRELWWRGIATRSRGEVWTRAIGNDLGLSENSFNAALKRAHEAEAREKAGHGSAEDHKVVAWTRAIRKDVEEQTWRDLKIFQAGGPLHQSLLDVLSAYAMYRSDIGYVTGCNTIAALLLINLPSPTAAFIALANILNRSLPLSFYSDDAGATSSAYNLLLQTLATKSPKLHAHLTKLPDHDPDAYMGYIYTSLFTGHLALDEASRLWDVYVFEGDSVLVRAGVAVLLDHEMALLGTQSIEEVKVAISGKKQKLVGKPGDEERWMKSVREAGKHNN</sequence>
<dbReference type="Pfam" id="PF22874">
    <property type="entry name" value="SBE2_M"/>
    <property type="match status" value="1"/>
</dbReference>
<evidence type="ECO:0000313" key="3">
    <source>
        <dbReference type="EMBL" id="KUI65832.1"/>
    </source>
</evidence>
<dbReference type="InterPro" id="IPR053949">
    <property type="entry name" value="SBE2/SBE22_M"/>
</dbReference>
<dbReference type="Gene3D" id="1.10.10.750">
    <property type="entry name" value="Ypt/Rab-GAP domain of gyp1p, domain 1"/>
    <property type="match status" value="1"/>
</dbReference>
<dbReference type="PROSITE" id="PS50086">
    <property type="entry name" value="TBC_RABGAP"/>
    <property type="match status" value="1"/>
</dbReference>
<feature type="compositionally biased region" description="Basic and acidic residues" evidence="1">
    <location>
        <begin position="451"/>
        <end position="462"/>
    </location>
</feature>
<feature type="compositionally biased region" description="Basic and acidic residues" evidence="1">
    <location>
        <begin position="223"/>
        <end position="233"/>
    </location>
</feature>
<feature type="compositionally biased region" description="Acidic residues" evidence="1">
    <location>
        <begin position="234"/>
        <end position="245"/>
    </location>
</feature>
<dbReference type="Gene3D" id="1.10.8.270">
    <property type="entry name" value="putative rabgap domain of human tbc1 domain family member 14 like domains"/>
    <property type="match status" value="1"/>
</dbReference>
<feature type="region of interest" description="Disordered" evidence="1">
    <location>
        <begin position="358"/>
        <end position="391"/>
    </location>
</feature>
<feature type="compositionally biased region" description="Polar residues" evidence="1">
    <location>
        <begin position="133"/>
        <end position="164"/>
    </location>
</feature>
<dbReference type="Proteomes" id="UP000078559">
    <property type="component" value="Chromosome 2"/>
</dbReference>
<feature type="compositionally biased region" description="Low complexity" evidence="1">
    <location>
        <begin position="121"/>
        <end position="130"/>
    </location>
</feature>
<feature type="region of interest" description="Disordered" evidence="1">
    <location>
        <begin position="107"/>
        <end position="330"/>
    </location>
</feature>
<evidence type="ECO:0000313" key="4">
    <source>
        <dbReference type="Proteomes" id="UP000078559"/>
    </source>
</evidence>
<dbReference type="FunFam" id="1.10.10.750:FF:000013">
    <property type="entry name" value="Similar to TBC domain protein"/>
    <property type="match status" value="1"/>
</dbReference>
<dbReference type="Pfam" id="PF00566">
    <property type="entry name" value="RabGAP-TBC"/>
    <property type="match status" value="1"/>
</dbReference>
<dbReference type="SUPFAM" id="SSF47923">
    <property type="entry name" value="Ypt/Rab-GAP domain of gyp1p"/>
    <property type="match status" value="2"/>
</dbReference>
<dbReference type="FunFam" id="1.10.8.270:FF:000034">
    <property type="entry name" value="TBC (Tre-2/Bub2/Cdc16) domain family"/>
    <property type="match status" value="1"/>
</dbReference>
<gene>
    <name evidence="3" type="ORF">VM1G_02352</name>
</gene>
<dbReference type="Gene3D" id="1.10.472.80">
    <property type="entry name" value="Ypt/Rab-GAP domain of gyp1p, domain 3"/>
    <property type="match status" value="1"/>
</dbReference>
<dbReference type="PANTHER" id="PTHR47219:SF15">
    <property type="entry name" value="TBC1 DOMAIN FAMILY MEMBER 12 ISOFORM X1"/>
    <property type="match status" value="1"/>
</dbReference>
<evidence type="ECO:0000256" key="1">
    <source>
        <dbReference type="SAM" id="MobiDB-lite"/>
    </source>
</evidence>
<protein>
    <recommendedName>
        <fullName evidence="2">Rab-GAP TBC domain-containing protein</fullName>
    </recommendedName>
</protein>
<dbReference type="GO" id="GO:0005096">
    <property type="term" value="F:GTPase activator activity"/>
    <property type="evidence" value="ECO:0007669"/>
    <property type="project" value="TreeGrafter"/>
</dbReference>